<dbReference type="PANTHER" id="PTHR46001">
    <property type="entry name" value="TIAM (MAMMALIAN TUMOR INVASION AND METASTASIS FACTOR) HOMOLOG"/>
    <property type="match status" value="1"/>
</dbReference>
<feature type="non-terminal residue" evidence="2">
    <location>
        <position position="1"/>
    </location>
</feature>
<evidence type="ECO:0000256" key="1">
    <source>
        <dbReference type="SAM" id="MobiDB-lite"/>
    </source>
</evidence>
<feature type="compositionally biased region" description="Polar residues" evidence="1">
    <location>
        <begin position="99"/>
        <end position="116"/>
    </location>
</feature>
<feature type="compositionally biased region" description="Basic and acidic residues" evidence="1">
    <location>
        <begin position="45"/>
        <end position="63"/>
    </location>
</feature>
<feature type="region of interest" description="Disordered" evidence="1">
    <location>
        <begin position="1"/>
        <end position="162"/>
    </location>
</feature>
<dbReference type="GO" id="GO:0007264">
    <property type="term" value="P:small GTPase-mediated signal transduction"/>
    <property type="evidence" value="ECO:0007669"/>
    <property type="project" value="InterPro"/>
</dbReference>
<dbReference type="PANTHER" id="PTHR46001:SF3">
    <property type="entry name" value="PROTEIN STILL LIFE, ISOFORM SIF TYPE 1"/>
    <property type="match status" value="1"/>
</dbReference>
<dbReference type="AlphaFoldDB" id="A0AAD7ZE05"/>
<dbReference type="EMBL" id="JASPKZ010008866">
    <property type="protein sequence ID" value="KAJ9578626.1"/>
    <property type="molecule type" value="Genomic_DNA"/>
</dbReference>
<accession>A0AAD7ZE05</accession>
<evidence type="ECO:0000313" key="2">
    <source>
        <dbReference type="EMBL" id="KAJ9578626.1"/>
    </source>
</evidence>
<reference evidence="2" key="1">
    <citation type="journal article" date="2023" name="IScience">
        <title>Live-bearing cockroach genome reveals convergent evolutionary mechanisms linked to viviparity in insects and beyond.</title>
        <authorList>
            <person name="Fouks B."/>
            <person name="Harrison M.C."/>
            <person name="Mikhailova A.A."/>
            <person name="Marchal E."/>
            <person name="English S."/>
            <person name="Carruthers M."/>
            <person name="Jennings E.C."/>
            <person name="Chiamaka E.L."/>
            <person name="Frigard R.A."/>
            <person name="Pippel M."/>
            <person name="Attardo G.M."/>
            <person name="Benoit J.B."/>
            <person name="Bornberg-Bauer E."/>
            <person name="Tobe S.S."/>
        </authorList>
    </citation>
    <scope>NUCLEOTIDE SEQUENCE</scope>
    <source>
        <strain evidence="2">Stay&amp;Tobe</strain>
    </source>
</reference>
<dbReference type="InterPro" id="IPR043537">
    <property type="entry name" value="Tiam1/Tiam2/Sif"/>
</dbReference>
<keyword evidence="3" id="KW-1185">Reference proteome</keyword>
<organism evidence="2 3">
    <name type="scientific">Diploptera punctata</name>
    <name type="common">Pacific beetle cockroach</name>
    <dbReference type="NCBI Taxonomy" id="6984"/>
    <lineage>
        <taxon>Eukaryota</taxon>
        <taxon>Metazoa</taxon>
        <taxon>Ecdysozoa</taxon>
        <taxon>Arthropoda</taxon>
        <taxon>Hexapoda</taxon>
        <taxon>Insecta</taxon>
        <taxon>Pterygota</taxon>
        <taxon>Neoptera</taxon>
        <taxon>Polyneoptera</taxon>
        <taxon>Dictyoptera</taxon>
        <taxon>Blattodea</taxon>
        <taxon>Blaberoidea</taxon>
        <taxon>Blaberidae</taxon>
        <taxon>Diplopterinae</taxon>
        <taxon>Diploptera</taxon>
    </lineage>
</organism>
<protein>
    <submittedName>
        <fullName evidence="2">Uncharacterized protein</fullName>
    </submittedName>
</protein>
<feature type="compositionally biased region" description="Low complexity" evidence="1">
    <location>
        <begin position="145"/>
        <end position="154"/>
    </location>
</feature>
<comment type="caution">
    <text evidence="2">The sequence shown here is derived from an EMBL/GenBank/DDBJ whole genome shotgun (WGS) entry which is preliminary data.</text>
</comment>
<feature type="non-terminal residue" evidence="2">
    <location>
        <position position="162"/>
    </location>
</feature>
<dbReference type="GO" id="GO:0005085">
    <property type="term" value="F:guanyl-nucleotide exchange factor activity"/>
    <property type="evidence" value="ECO:0007669"/>
    <property type="project" value="InterPro"/>
</dbReference>
<reference evidence="2" key="2">
    <citation type="submission" date="2023-05" db="EMBL/GenBank/DDBJ databases">
        <authorList>
            <person name="Fouks B."/>
        </authorList>
    </citation>
    <scope>NUCLEOTIDE SEQUENCE</scope>
    <source>
        <strain evidence="2">Stay&amp;Tobe</strain>
        <tissue evidence="2">Testes</tissue>
    </source>
</reference>
<feature type="compositionally biased region" description="Low complexity" evidence="1">
    <location>
        <begin position="83"/>
        <end position="98"/>
    </location>
</feature>
<proteinExistence type="predicted"/>
<evidence type="ECO:0000313" key="3">
    <source>
        <dbReference type="Proteomes" id="UP001233999"/>
    </source>
</evidence>
<name>A0AAD7ZE05_DIPPU</name>
<dbReference type="Proteomes" id="UP001233999">
    <property type="component" value="Unassembled WGS sequence"/>
</dbReference>
<gene>
    <name evidence="2" type="ORF">L9F63_005116</name>
</gene>
<sequence>RVYQRIQQEEQENRHNIARCRRHENNGSGFIAENSGSPVIGKITAHRERVDSDKNCDPGTKSEGEEDSQSKGKATLGRTPNHLTLSTTSTLSAGSTGSQARLIQSSHQPENYQPTTVKELGSPVWKPRDMVGLGEATTLPRKGKSSSTSSCSDTTARDQRQK</sequence>